<evidence type="ECO:0000256" key="1">
    <source>
        <dbReference type="ARBA" id="ARBA00022598"/>
    </source>
</evidence>
<name>A0A1J5TQ26_9ARCH</name>
<dbReference type="GO" id="GO:0005737">
    <property type="term" value="C:cytoplasm"/>
    <property type="evidence" value="ECO:0007669"/>
    <property type="project" value="TreeGrafter"/>
</dbReference>
<reference evidence="3 4" key="1">
    <citation type="submission" date="2016-08" db="EMBL/GenBank/DDBJ databases">
        <title>New Insights into Marine Group III Euryarchaeota, from dark to light.</title>
        <authorList>
            <person name="Haro-Moreno J.M."/>
            <person name="Rodriguez-Valera F."/>
            <person name="Lopez-Garcia P."/>
            <person name="Moreira D."/>
            <person name="Martin-Cuadrado A.B."/>
        </authorList>
    </citation>
    <scope>NUCLEOTIDE SEQUENCE [LARGE SCALE GENOMIC DNA]</scope>
    <source>
        <strain evidence="3">CG-Epi2</strain>
    </source>
</reference>
<dbReference type="SUPFAM" id="SSF55681">
    <property type="entry name" value="Class II aaRS and biotin synthetases"/>
    <property type="match status" value="1"/>
</dbReference>
<accession>A0A1J5TQ26</accession>
<dbReference type="PANTHER" id="PTHR12835">
    <property type="entry name" value="BIOTIN PROTEIN LIGASE"/>
    <property type="match status" value="1"/>
</dbReference>
<dbReference type="EMBL" id="MIYZ01000002">
    <property type="protein sequence ID" value="OIR23034.1"/>
    <property type="molecule type" value="Genomic_DNA"/>
</dbReference>
<evidence type="ECO:0000259" key="2">
    <source>
        <dbReference type="PROSITE" id="PS51733"/>
    </source>
</evidence>
<evidence type="ECO:0000313" key="3">
    <source>
        <dbReference type="EMBL" id="OIR23034.1"/>
    </source>
</evidence>
<sequence>MDTVKSTNNWLSTFFFDIKDSALAIQQTEGKGRRGNIWDSKSGGLYFSFISSNHRLLPFITGISVVEALADIKENIQLKWPNDIVVKEKKLGGILCENHGGCTVVGIGLNISNNLLLSDAISLSALNYNLDSLDFISSFKFNFNNNLTLSSQEILEKYMEFDFLMGREIGWSGGSGIVQSIDIDGSLVVKTEDKMVNLYSEEISIEKY</sequence>
<dbReference type="GO" id="GO:0004077">
    <property type="term" value="F:biotin--[biotin carboxyl-carrier protein] ligase activity"/>
    <property type="evidence" value="ECO:0007669"/>
    <property type="project" value="InterPro"/>
</dbReference>
<dbReference type="NCBIfam" id="TIGR00121">
    <property type="entry name" value="birA_ligase"/>
    <property type="match status" value="1"/>
</dbReference>
<comment type="caution">
    <text evidence="3">The sequence shown here is derived from an EMBL/GenBank/DDBJ whole genome shotgun (WGS) entry which is preliminary data.</text>
</comment>
<dbReference type="InterPro" id="IPR045864">
    <property type="entry name" value="aa-tRNA-synth_II/BPL/LPL"/>
</dbReference>
<dbReference type="InterPro" id="IPR004408">
    <property type="entry name" value="Biotin_CoA_COase_ligase"/>
</dbReference>
<dbReference type="PANTHER" id="PTHR12835:SF5">
    <property type="entry name" value="BIOTIN--PROTEIN LIGASE"/>
    <property type="match status" value="1"/>
</dbReference>
<dbReference type="PROSITE" id="PS51733">
    <property type="entry name" value="BPL_LPL_CATALYTIC"/>
    <property type="match status" value="1"/>
</dbReference>
<feature type="domain" description="BPL/LPL catalytic" evidence="2">
    <location>
        <begin position="1"/>
        <end position="155"/>
    </location>
</feature>
<gene>
    <name evidence="3" type="ORF">BET99_02980</name>
</gene>
<keyword evidence="1 3" id="KW-0436">Ligase</keyword>
<dbReference type="Gene3D" id="3.30.930.10">
    <property type="entry name" value="Bira Bifunctional Protein, Domain 2"/>
    <property type="match status" value="1"/>
</dbReference>
<dbReference type="Pfam" id="PF03099">
    <property type="entry name" value="BPL_LplA_LipB"/>
    <property type="match status" value="1"/>
</dbReference>
<organism evidence="3 4">
    <name type="scientific">Marine Group III euryarchaeote CG-Epi2</name>
    <dbReference type="NCBI Taxonomy" id="1888996"/>
    <lineage>
        <taxon>Archaea</taxon>
        <taxon>Methanobacteriati</taxon>
        <taxon>Thermoplasmatota</taxon>
        <taxon>Thermoplasmata</taxon>
        <taxon>Candidatus Thermoprofundales</taxon>
    </lineage>
</organism>
<proteinExistence type="predicted"/>
<dbReference type="InterPro" id="IPR004143">
    <property type="entry name" value="BPL_LPL_catalytic"/>
</dbReference>
<dbReference type="AlphaFoldDB" id="A0A1J5TQ26"/>
<dbReference type="Proteomes" id="UP000183615">
    <property type="component" value="Unassembled WGS sequence"/>
</dbReference>
<evidence type="ECO:0000313" key="4">
    <source>
        <dbReference type="Proteomes" id="UP000183615"/>
    </source>
</evidence>
<protein>
    <submittedName>
        <fullName evidence="3">Biotin--[acetyl-CoA-carboxylase] ligase</fullName>
    </submittedName>
</protein>